<keyword evidence="4" id="KW-0808">Transferase</keyword>
<dbReference type="GO" id="GO:0032259">
    <property type="term" value="P:methylation"/>
    <property type="evidence" value="ECO:0007669"/>
    <property type="project" value="UniProtKB-KW"/>
</dbReference>
<reference evidence="4 5" key="1">
    <citation type="submission" date="2018-11" db="EMBL/GenBank/DDBJ databases">
        <authorList>
            <person name="Criscuolo A."/>
        </authorList>
    </citation>
    <scope>NUCLEOTIDE SEQUENCE [LARGE SCALE GENOMIC DNA]</scope>
    <source>
        <strain evidence="4">ACIP111625</strain>
    </source>
</reference>
<accession>A0A3P5XBX4</accession>
<evidence type="ECO:0000256" key="1">
    <source>
        <dbReference type="ARBA" id="ARBA00022603"/>
    </source>
</evidence>
<dbReference type="OrthoDB" id="456767at2"/>
<keyword evidence="5" id="KW-1185">Reference proteome</keyword>
<dbReference type="RefSeq" id="WP_124086820.1">
    <property type="nucleotide sequence ID" value="NZ_UXAW01000068.1"/>
</dbReference>
<protein>
    <submittedName>
        <fullName evidence="4">Methyltransferase small domain protein</fullName>
    </submittedName>
</protein>
<proteinExistence type="predicted"/>
<dbReference type="Gene3D" id="3.40.50.150">
    <property type="entry name" value="Vaccinia Virus protein VP39"/>
    <property type="match status" value="1"/>
</dbReference>
<dbReference type="GO" id="GO:0008168">
    <property type="term" value="F:methyltransferase activity"/>
    <property type="evidence" value="ECO:0007669"/>
    <property type="project" value="UniProtKB-KW"/>
</dbReference>
<dbReference type="InterPro" id="IPR007848">
    <property type="entry name" value="Small_mtfrase_dom"/>
</dbReference>
<name>A0A3P5XBX4_9RHOB</name>
<dbReference type="NCBIfam" id="TIGR01444">
    <property type="entry name" value="fkbM_fam"/>
    <property type="match status" value="1"/>
</dbReference>
<evidence type="ECO:0000256" key="2">
    <source>
        <dbReference type="ARBA" id="ARBA00022691"/>
    </source>
</evidence>
<keyword evidence="1 4" id="KW-0489">Methyltransferase</keyword>
<sequence length="242" mass="25683">MSQHAAFNTAGEMRLFTLRDLNFELPDSALRGGIGGALASGRYEKTEADALEIHLLPGDRFLDLGAGMGFLCCLAARITGAAAVTGVEAGWDTVGFARANLSLNGFREARVIHAAAVGDDFPGEEVEFGQRPAFWASALQGAGDWPENATRRPVPARRITGLMEEIAPTVICCDIEGAELRVLAAPMPPALRLIVAEIHPAAYGPEGTRALFDRLSAQGFAYEPEGSRGATVVFRRCGTEPA</sequence>
<organism evidence="4 5">
    <name type="scientific">Pseudogemmobacter humi</name>
    <dbReference type="NCBI Taxonomy" id="2483812"/>
    <lineage>
        <taxon>Bacteria</taxon>
        <taxon>Pseudomonadati</taxon>
        <taxon>Pseudomonadota</taxon>
        <taxon>Alphaproteobacteria</taxon>
        <taxon>Rhodobacterales</taxon>
        <taxon>Paracoccaceae</taxon>
        <taxon>Pseudogemmobacter</taxon>
    </lineage>
</organism>
<keyword evidence="2" id="KW-0949">S-adenosyl-L-methionine</keyword>
<evidence type="ECO:0000313" key="5">
    <source>
        <dbReference type="Proteomes" id="UP000277498"/>
    </source>
</evidence>
<evidence type="ECO:0000259" key="3">
    <source>
        <dbReference type="Pfam" id="PF05175"/>
    </source>
</evidence>
<dbReference type="CDD" id="cd02440">
    <property type="entry name" value="AdoMet_MTases"/>
    <property type="match status" value="1"/>
</dbReference>
<evidence type="ECO:0000313" key="4">
    <source>
        <dbReference type="EMBL" id="VDC28380.1"/>
    </source>
</evidence>
<gene>
    <name evidence="4" type="ORF">XINFAN_02116</name>
</gene>
<dbReference type="AlphaFoldDB" id="A0A3P5XBX4"/>
<dbReference type="EMBL" id="UXAW01000068">
    <property type="protein sequence ID" value="VDC28380.1"/>
    <property type="molecule type" value="Genomic_DNA"/>
</dbReference>
<dbReference type="Proteomes" id="UP000277498">
    <property type="component" value="Unassembled WGS sequence"/>
</dbReference>
<feature type="domain" description="Methyltransferase small" evidence="3">
    <location>
        <begin position="58"/>
        <end position="114"/>
    </location>
</feature>
<dbReference type="Pfam" id="PF05175">
    <property type="entry name" value="MTS"/>
    <property type="match status" value="1"/>
</dbReference>
<dbReference type="InterPro" id="IPR029063">
    <property type="entry name" value="SAM-dependent_MTases_sf"/>
</dbReference>
<dbReference type="SUPFAM" id="SSF53335">
    <property type="entry name" value="S-adenosyl-L-methionine-dependent methyltransferases"/>
    <property type="match status" value="1"/>
</dbReference>
<dbReference type="InterPro" id="IPR006342">
    <property type="entry name" value="FkbM_mtfrase"/>
</dbReference>